<evidence type="ECO:0000313" key="2">
    <source>
        <dbReference type="EMBL" id="CDW71577.1"/>
    </source>
</evidence>
<keyword evidence="1" id="KW-0472">Membrane</keyword>
<reference evidence="2 3" key="1">
    <citation type="submission" date="2014-06" db="EMBL/GenBank/DDBJ databases">
        <authorList>
            <person name="Swart Estienne"/>
        </authorList>
    </citation>
    <scope>NUCLEOTIDE SEQUENCE [LARGE SCALE GENOMIC DNA]</scope>
    <source>
        <strain evidence="2 3">130c</strain>
    </source>
</reference>
<evidence type="ECO:0000313" key="3">
    <source>
        <dbReference type="Proteomes" id="UP000039865"/>
    </source>
</evidence>
<dbReference type="Proteomes" id="UP000039865">
    <property type="component" value="Unassembled WGS sequence"/>
</dbReference>
<feature type="transmembrane region" description="Helical" evidence="1">
    <location>
        <begin position="1836"/>
        <end position="1863"/>
    </location>
</feature>
<feature type="transmembrane region" description="Helical" evidence="1">
    <location>
        <begin position="1580"/>
        <end position="1602"/>
    </location>
</feature>
<keyword evidence="1" id="KW-0812">Transmembrane</keyword>
<dbReference type="SUPFAM" id="SSF51126">
    <property type="entry name" value="Pectin lyase-like"/>
    <property type="match status" value="2"/>
</dbReference>
<keyword evidence="3" id="KW-1185">Reference proteome</keyword>
<evidence type="ECO:0008006" key="4">
    <source>
        <dbReference type="Google" id="ProtNLM"/>
    </source>
</evidence>
<accession>A0A077ZNM9</accession>
<feature type="transmembrane region" description="Helical" evidence="1">
    <location>
        <begin position="1614"/>
        <end position="1632"/>
    </location>
</feature>
<feature type="transmembrane region" description="Helical" evidence="1">
    <location>
        <begin position="1723"/>
        <end position="1743"/>
    </location>
</feature>
<dbReference type="SMART" id="SM00710">
    <property type="entry name" value="PbH1"/>
    <property type="match status" value="7"/>
</dbReference>
<dbReference type="OrthoDB" id="293546at2759"/>
<feature type="transmembrane region" description="Helical" evidence="1">
    <location>
        <begin position="1688"/>
        <end position="1711"/>
    </location>
</feature>
<gene>
    <name evidence="2" type="primary">Contig13747.g14668</name>
    <name evidence="2" type="ORF">STYLEM_524</name>
</gene>
<keyword evidence="1" id="KW-1133">Transmembrane helix</keyword>
<dbReference type="InterPro" id="IPR006626">
    <property type="entry name" value="PbH1"/>
</dbReference>
<dbReference type="OMA" id="TIWIENT"/>
<proteinExistence type="predicted"/>
<dbReference type="PANTHER" id="PTHR11319">
    <property type="entry name" value="G PROTEIN-COUPLED RECEPTOR-RELATED"/>
    <property type="match status" value="1"/>
</dbReference>
<dbReference type="PANTHER" id="PTHR11319:SF35">
    <property type="entry name" value="OUTER MEMBRANE PROTEIN PMPC-RELATED"/>
    <property type="match status" value="1"/>
</dbReference>
<name>A0A077ZNM9_STYLE</name>
<dbReference type="EMBL" id="CCKQ01000500">
    <property type="protein sequence ID" value="CDW71577.1"/>
    <property type="molecule type" value="Genomic_DNA"/>
</dbReference>
<dbReference type="InParanoid" id="A0A077ZNM9"/>
<dbReference type="InterPro" id="IPR011050">
    <property type="entry name" value="Pectin_lyase_fold/virulence"/>
</dbReference>
<protein>
    <recommendedName>
        <fullName evidence="4">Pectin lyase fold/virulence factor</fullName>
    </recommendedName>
</protein>
<organism evidence="2 3">
    <name type="scientific">Stylonychia lemnae</name>
    <name type="common">Ciliate</name>
    <dbReference type="NCBI Taxonomy" id="5949"/>
    <lineage>
        <taxon>Eukaryota</taxon>
        <taxon>Sar</taxon>
        <taxon>Alveolata</taxon>
        <taxon>Ciliophora</taxon>
        <taxon>Intramacronucleata</taxon>
        <taxon>Spirotrichea</taxon>
        <taxon>Stichotrichia</taxon>
        <taxon>Sporadotrichida</taxon>
        <taxon>Oxytrichidae</taxon>
        <taxon>Stylonychinae</taxon>
        <taxon>Stylonychia</taxon>
    </lineage>
</organism>
<sequence length="1894" mass="211449">MGMADWFGITIDCLQKPFDNKYVTLEYLRTIPVITNLFQPTRKTPIFIQNANLVSSQANQIRNCYQSAQGGAYYLENTTFYDSQNSTYSYNSAQQGGVIYCKYCKMNIQTASFQNNFANSGGSIFAEQISQINLFNISVRNSSAYLDGGFVHFYSNDSAINKNSSEIDSKDSLGLSFQHTLYPYLIVNDGMFNFTQALRSGGCYYINANYSEIYIENVKSQFHSYVMPTSASYGGLIHVTQADKLQISNSNFMLFNSTNGSFAAIRSRGIIVYISNSNFDQNVKKFDRISISSTFNYARTFGALLIENGKLLSLNSNNFSNCYFPFSGGAISLINTSLVENNTIYRSNYAVQGGSFYSSQQQESTINSIQIQETQAAYDGSGYIVEIQSGNIYISNLSVINASSYFYGFFVFQEYPSSYGTKPPSSNLTVSLQNITIYNTSSQYGSLGNLTIQNCTLGQYAISTPTLGPITSLSIINSTFKNIFQGGCLFTYRINDVQLENINVNDVEGIKESFIQDQGSQITMKNIFLSNIKQLGEGAIKLLIGTVPRNISITNLFAKNISSIAKGSIIYLNTRISSNGNVGLISSENQNTSITIQDTLIQCSDKQSVASNYSGNQNGLIYFTNSPGYLKTQNLEVRYFQGGLIFLERSRQDDNQLASLIFSNSFQILRNQASRGGLIFSDNSNLVLNMINISAQNTSSSLEGGILYTFNLKSLIINNSKFEGFNSPDGGFITSTSTDITMEITNTIFLCNNGNTYQSLRNDLSSQSILTRAKGYLSISNAKNITSINNKFIQCGISSSAGVINLVKSNFTDFNSVFQDNAGLYGGAINIQQSNATFIQSKFLNNQAMTGGAIYVASESSLSLIKCLIKQNYAQITSGAIYLSTSSILQIDQTEFYENEATENSAIEILRSRASANVTIKNSIFEDNKSQRNLISIMYSTIWIENTQFHNNQASQRSKNILSGFSKITISGCDFYQNYKDPNLIQIKNEQTTGTFIFLIFDVSIDIVKTRFYGGVSSNGGSIYISGNSYINIQESRFMNNYASNGGAIYASGFESIYIGNDTEFTNNQAIEMGEDLYISNSENVVTLNNVKISKKYSQNSIYIEQAYLLADSLSIQADEPAINLKNGAGINCNQCSGVKLSKSLMNNLRGIEGGAIYIYESDINKESSDKEKSGKFIIENSVFKFCSAYKGGAIVFENPQSVQIISTKFSMNYALTGYSYTLKNQGSGGAICFTCSSSSGNCRLDLTGQNIFEQNQAEVQGGAICWDQIEPNYQEIQIKFEKNHANQYGDNIASFPQRITIVSQEIYQYQMIKLGLKSYRDFDSRQIYTSENTEQITNADVKSLRSGGEIPKIYIALVDQYGQIVGSDFESKVRVQISTVNLNDQDLKYPPVLEGTTDFQSTGGIAVIQNAQFTGTPGRNYSLSFQTDAIDISKQSVISYLAKSNKIDTKLELNIGLRECEIGEQLTVSGKCQECQNGYSLVKMTEPGFCQACPSDKAICRGGSNIGPLPGFWRMSNTSSTFVECLFDQACLGMVEPLNNSLGECAQGYQGILCSKCTFGYSRDGDFKCIECPEKFLNILRLSAIILVILVVVIFVIRTTLSGAMDKSNVVSIFMKILLNHFQLIMVTASMDFHWSQQILDFFSQTKKVATFSTQIFSVDCFLDDRTSSSSNTEQIQKGIRIFFQKMILVALLPFLLAIGCYCSWNFIGYVKKSVTNKRSKIMSSLVIVLFLAHPSIIQYMFYAFKCKTIEGQERLLEDLWVICWESQHEFWSYLVAFPSILVWGLGIPFFAFSILIKHRKRLEHQITKDKYGFLYRGFKKEFYYWEIVIMYRKIIIIFIAVFISNFGIISQALMMFFIQIWQDFILEYQLALQFLAIQLSKKTVLNQHIKRP</sequence>
<evidence type="ECO:0000256" key="1">
    <source>
        <dbReference type="SAM" id="Phobius"/>
    </source>
</evidence>
<feature type="transmembrane region" description="Helical" evidence="1">
    <location>
        <begin position="1772"/>
        <end position="1798"/>
    </location>
</feature>